<feature type="compositionally biased region" description="Basic and acidic residues" evidence="2">
    <location>
        <begin position="408"/>
        <end position="419"/>
    </location>
</feature>
<evidence type="ECO:0000256" key="1">
    <source>
        <dbReference type="ARBA" id="ARBA00023450"/>
    </source>
</evidence>
<dbReference type="Proteomes" id="UP001519654">
    <property type="component" value="Unassembled WGS sequence"/>
</dbReference>
<keyword evidence="4" id="KW-0255">Endonuclease</keyword>
<reference evidence="4 5" key="1">
    <citation type="submission" date="2021-06" db="EMBL/GenBank/DDBJ databases">
        <title>Actinoplanes lichenicola sp. nov., and Actinoplanes ovalisporus sp. nov., isolated from lichen in Thailand.</title>
        <authorList>
            <person name="Saeng-In P."/>
            <person name="Kanchanasin P."/>
            <person name="Yuki M."/>
            <person name="Kudo T."/>
            <person name="Ohkuma M."/>
            <person name="Phongsopitanun W."/>
            <person name="Tanasupawat S."/>
        </authorList>
    </citation>
    <scope>NUCLEOTIDE SEQUENCE [LARGE SCALE GENOMIC DNA]</scope>
    <source>
        <strain evidence="4 5">NBRC 110975</strain>
    </source>
</reference>
<dbReference type="InterPro" id="IPR003615">
    <property type="entry name" value="HNH_nuc"/>
</dbReference>
<evidence type="ECO:0000313" key="5">
    <source>
        <dbReference type="Proteomes" id="UP001519654"/>
    </source>
</evidence>
<dbReference type="Pfam" id="PF02720">
    <property type="entry name" value="DUF222"/>
    <property type="match status" value="1"/>
</dbReference>
<comment type="similarity">
    <text evidence="1">Belongs to the Rv1128c/1148c/1588c/1702c/1945/3466 family.</text>
</comment>
<dbReference type="Pfam" id="PF01844">
    <property type="entry name" value="HNH"/>
    <property type="match status" value="1"/>
</dbReference>
<evidence type="ECO:0000256" key="2">
    <source>
        <dbReference type="SAM" id="MobiDB-lite"/>
    </source>
</evidence>
<accession>A0ABS5YR48</accession>
<name>A0ABS5YR48_9ACTN</name>
<dbReference type="CDD" id="cd00085">
    <property type="entry name" value="HNHc"/>
    <property type="match status" value="1"/>
</dbReference>
<dbReference type="GO" id="GO:0004519">
    <property type="term" value="F:endonuclease activity"/>
    <property type="evidence" value="ECO:0007669"/>
    <property type="project" value="UniProtKB-KW"/>
</dbReference>
<dbReference type="SMART" id="SM00507">
    <property type="entry name" value="HNHc"/>
    <property type="match status" value="1"/>
</dbReference>
<feature type="compositionally biased region" description="Basic residues" evidence="2">
    <location>
        <begin position="420"/>
        <end position="430"/>
    </location>
</feature>
<protein>
    <submittedName>
        <fullName evidence="4">HNH endonuclease</fullName>
    </submittedName>
</protein>
<gene>
    <name evidence="4" type="ORF">KOI35_20610</name>
</gene>
<evidence type="ECO:0000259" key="3">
    <source>
        <dbReference type="SMART" id="SM00507"/>
    </source>
</evidence>
<evidence type="ECO:0000313" key="4">
    <source>
        <dbReference type="EMBL" id="MBU2665917.1"/>
    </source>
</evidence>
<comment type="caution">
    <text evidence="4">The sequence shown here is derived from an EMBL/GenBank/DDBJ whole genome shotgun (WGS) entry which is preliminary data.</text>
</comment>
<dbReference type="Gene3D" id="1.10.30.50">
    <property type="match status" value="1"/>
</dbReference>
<keyword evidence="4" id="KW-0540">Nuclease</keyword>
<dbReference type="InterPro" id="IPR002711">
    <property type="entry name" value="HNH"/>
</dbReference>
<keyword evidence="4" id="KW-0378">Hydrolase</keyword>
<proteinExistence type="inferred from homology"/>
<keyword evidence="5" id="KW-1185">Reference proteome</keyword>
<feature type="region of interest" description="Disordered" evidence="2">
    <location>
        <begin position="408"/>
        <end position="430"/>
    </location>
</feature>
<dbReference type="EMBL" id="JAHKKG010000006">
    <property type="protein sequence ID" value="MBU2665917.1"/>
    <property type="molecule type" value="Genomic_DNA"/>
</dbReference>
<sequence length="430" mass="46529">MLADVTQLGQDAAKLAAASLWPLGDDDLTACLDAAYRLEQTAFALQTRLVQHAERRGLPTAHGHRSTATWLRARLRLDLGPARRLAERAADLTRQPAVEQALLDGHIDARQATAIATALDSVTTGLIELDETTDRADAVDADTIVEQAGTTLIAMAGRLTANQLSHVGDRILTYVAPHLADRADELALARQEARAHRNRGLTLSAPDAGIVRLTGLLGQEDAAILQAALLPLCGPTPDDNRRPAQRRADALIDICRLALRTGELPESGGEPAQLSVTLAYDPLTRALGTATTDTGLRLSAATARRLACDARILPAVLGSAGQVLDLGRSSRLASTVLRRALTLRDRGCAFPDCDRPPRWTDAHHITPWSSDGSTALDNLVLLCRHHHRLAHDPTSGWKIRLGTDRQPDFIPPRHIDPARQPRRNLYHPRA</sequence>
<organism evidence="4 5">
    <name type="scientific">Paractinoplanes bogorensis</name>
    <dbReference type="NCBI Taxonomy" id="1610840"/>
    <lineage>
        <taxon>Bacteria</taxon>
        <taxon>Bacillati</taxon>
        <taxon>Actinomycetota</taxon>
        <taxon>Actinomycetes</taxon>
        <taxon>Micromonosporales</taxon>
        <taxon>Micromonosporaceae</taxon>
        <taxon>Paractinoplanes</taxon>
    </lineage>
</organism>
<feature type="domain" description="HNH nuclease" evidence="3">
    <location>
        <begin position="336"/>
        <end position="388"/>
    </location>
</feature>
<dbReference type="InterPro" id="IPR003870">
    <property type="entry name" value="DUF222"/>
</dbReference>